<comment type="caution">
    <text evidence="6">Lacks conserved residue(s) required for the propagation of feature annotation.</text>
</comment>
<keyword evidence="6" id="KW-0813">Transport</keyword>
<keyword evidence="3 6" id="KW-1133">Transmembrane helix</keyword>
<evidence type="ECO:0000256" key="6">
    <source>
        <dbReference type="RuleBase" id="RU361157"/>
    </source>
</evidence>
<sequence length="268" mass="28666">MSVAVARPRASWAEPVRLLAARTGTLGIVEMQKLRSDYTELFTRMVQPVLWLLVFGQIFSRIRAIPTGDLSYLAYLTPGILAQSALFVSIFYGIQIIWERDAGILTKVMVTPTPRAAIVMAKAFAAGLRGLAPVVVLVPVALLLGVGITLNPLKLIAAAIALMLSAGFFSCLSMAIGGVAQTRDRLMGIGQLMTMPLFFASNALYPIEIMPTWLQVISQVNPLTYLVNALRGLLVGAPANLWTDFAVLVGAAVLGIIGAASLMGKLVR</sequence>
<feature type="transmembrane region" description="Helical" evidence="6">
    <location>
        <begin position="72"/>
        <end position="94"/>
    </location>
</feature>
<dbReference type="InterPro" id="IPR047817">
    <property type="entry name" value="ABC2_TM_bact-type"/>
</dbReference>
<dbReference type="Proteomes" id="UP001500804">
    <property type="component" value="Unassembled WGS sequence"/>
</dbReference>
<feature type="transmembrane region" description="Helical" evidence="6">
    <location>
        <begin position="245"/>
        <end position="267"/>
    </location>
</feature>
<dbReference type="InterPro" id="IPR013525">
    <property type="entry name" value="ABC2_TM"/>
</dbReference>
<dbReference type="PROSITE" id="PS51012">
    <property type="entry name" value="ABC_TM2"/>
    <property type="match status" value="1"/>
</dbReference>
<feature type="transmembrane region" description="Helical" evidence="6">
    <location>
        <begin position="41"/>
        <end position="60"/>
    </location>
</feature>
<protein>
    <recommendedName>
        <fullName evidence="6">Transport permease protein</fullName>
    </recommendedName>
</protein>
<dbReference type="PIRSF" id="PIRSF006648">
    <property type="entry name" value="DrrB"/>
    <property type="match status" value="1"/>
</dbReference>
<dbReference type="PRINTS" id="PR00164">
    <property type="entry name" value="ABC2TRNSPORT"/>
</dbReference>
<dbReference type="RefSeq" id="WP_345605072.1">
    <property type="nucleotide sequence ID" value="NZ_BAABJO010000008.1"/>
</dbReference>
<dbReference type="InterPro" id="IPR000412">
    <property type="entry name" value="ABC_2_transport"/>
</dbReference>
<evidence type="ECO:0000256" key="5">
    <source>
        <dbReference type="ARBA" id="ARBA00023251"/>
    </source>
</evidence>
<dbReference type="EMBL" id="BAABJO010000008">
    <property type="protein sequence ID" value="GAA5119146.1"/>
    <property type="molecule type" value="Genomic_DNA"/>
</dbReference>
<accession>A0ABP9NH15</accession>
<comment type="subcellular location">
    <subcellularLocation>
        <location evidence="6">Cell membrane</location>
        <topology evidence="6">Multi-pass membrane protein</topology>
    </subcellularLocation>
    <subcellularLocation>
        <location evidence="1">Membrane</location>
        <topology evidence="1">Multi-pass membrane protein</topology>
    </subcellularLocation>
</comment>
<dbReference type="PANTHER" id="PTHR43229:SF2">
    <property type="entry name" value="NODULATION PROTEIN J"/>
    <property type="match status" value="1"/>
</dbReference>
<name>A0ABP9NH15_9PSEU</name>
<feature type="transmembrane region" description="Helical" evidence="6">
    <location>
        <begin position="156"/>
        <end position="179"/>
    </location>
</feature>
<evidence type="ECO:0000259" key="7">
    <source>
        <dbReference type="PROSITE" id="PS51012"/>
    </source>
</evidence>
<feature type="transmembrane region" description="Helical" evidence="6">
    <location>
        <begin position="130"/>
        <end position="150"/>
    </location>
</feature>
<dbReference type="Pfam" id="PF01061">
    <property type="entry name" value="ABC2_membrane"/>
    <property type="match status" value="1"/>
</dbReference>
<keyword evidence="6" id="KW-1003">Cell membrane</keyword>
<evidence type="ECO:0000256" key="1">
    <source>
        <dbReference type="ARBA" id="ARBA00004141"/>
    </source>
</evidence>
<evidence type="ECO:0000256" key="2">
    <source>
        <dbReference type="ARBA" id="ARBA00022692"/>
    </source>
</evidence>
<comment type="similarity">
    <text evidence="6">Belongs to the ABC-2 integral membrane protein family.</text>
</comment>
<evidence type="ECO:0000256" key="4">
    <source>
        <dbReference type="ARBA" id="ARBA00023136"/>
    </source>
</evidence>
<organism evidence="8 9">
    <name type="scientific">Pseudonocardia adelaidensis</name>
    <dbReference type="NCBI Taxonomy" id="648754"/>
    <lineage>
        <taxon>Bacteria</taxon>
        <taxon>Bacillati</taxon>
        <taxon>Actinomycetota</taxon>
        <taxon>Actinomycetes</taxon>
        <taxon>Pseudonocardiales</taxon>
        <taxon>Pseudonocardiaceae</taxon>
        <taxon>Pseudonocardia</taxon>
    </lineage>
</organism>
<keyword evidence="2 6" id="KW-0812">Transmembrane</keyword>
<dbReference type="InterPro" id="IPR051784">
    <property type="entry name" value="Nod_factor_ABC_transporter"/>
</dbReference>
<reference evidence="9" key="1">
    <citation type="journal article" date="2019" name="Int. J. Syst. Evol. Microbiol.">
        <title>The Global Catalogue of Microorganisms (GCM) 10K type strain sequencing project: providing services to taxonomists for standard genome sequencing and annotation.</title>
        <authorList>
            <consortium name="The Broad Institute Genomics Platform"/>
            <consortium name="The Broad Institute Genome Sequencing Center for Infectious Disease"/>
            <person name="Wu L."/>
            <person name="Ma J."/>
        </authorList>
    </citation>
    <scope>NUCLEOTIDE SEQUENCE [LARGE SCALE GENOMIC DNA]</scope>
    <source>
        <strain evidence="9">JCM 18302</strain>
    </source>
</reference>
<keyword evidence="4 6" id="KW-0472">Membrane</keyword>
<proteinExistence type="inferred from homology"/>
<evidence type="ECO:0000256" key="3">
    <source>
        <dbReference type="ARBA" id="ARBA00022989"/>
    </source>
</evidence>
<keyword evidence="9" id="KW-1185">Reference proteome</keyword>
<gene>
    <name evidence="8" type="ORF">GCM10023320_24380</name>
</gene>
<evidence type="ECO:0000313" key="8">
    <source>
        <dbReference type="EMBL" id="GAA5119146.1"/>
    </source>
</evidence>
<keyword evidence="5" id="KW-0046">Antibiotic resistance</keyword>
<evidence type="ECO:0000313" key="9">
    <source>
        <dbReference type="Proteomes" id="UP001500804"/>
    </source>
</evidence>
<dbReference type="PANTHER" id="PTHR43229">
    <property type="entry name" value="NODULATION PROTEIN J"/>
    <property type="match status" value="1"/>
</dbReference>
<feature type="domain" description="ABC transmembrane type-2" evidence="7">
    <location>
        <begin position="39"/>
        <end position="266"/>
    </location>
</feature>
<comment type="caution">
    <text evidence="8">The sequence shown here is derived from an EMBL/GenBank/DDBJ whole genome shotgun (WGS) entry which is preliminary data.</text>
</comment>